<dbReference type="InterPro" id="IPR024072">
    <property type="entry name" value="DHFR-like_dom_sf"/>
</dbReference>
<dbReference type="PANTHER" id="PTHR38011:SF12">
    <property type="entry name" value="BIFUNCTIONAL DEAMINASE-REDUCTASE DOMAIN PROTEIN"/>
    <property type="match status" value="1"/>
</dbReference>
<keyword evidence="3" id="KW-1185">Reference proteome</keyword>
<name>A0A4R4RWU5_9ACTN</name>
<evidence type="ECO:0000313" key="3">
    <source>
        <dbReference type="Proteomes" id="UP000295621"/>
    </source>
</evidence>
<dbReference type="Proteomes" id="UP000295621">
    <property type="component" value="Unassembled WGS sequence"/>
</dbReference>
<dbReference type="InterPro" id="IPR050765">
    <property type="entry name" value="Riboflavin_Biosynth_HTPR"/>
</dbReference>
<sequence>MNTLVLDISISLDGFITAGGQTPDEPLGKGGERLHDWAFGADDVNREFTADSVGGLGALITGRKNYDDSLRWWGADGPTGPARRPLIVLTHEAPAESPENGVYTFVTTGIEDALAQARAVAGDGAVAVMGGANVAQQYLAAGLLDEISLHIVPVLFGDGIRLFDRTGAEHVRLEHVHTVPTDVATHVRYRVVR</sequence>
<dbReference type="SUPFAM" id="SSF53597">
    <property type="entry name" value="Dihydrofolate reductase-like"/>
    <property type="match status" value="1"/>
</dbReference>
<dbReference type="AlphaFoldDB" id="A0A4R4RWU5"/>
<evidence type="ECO:0000313" key="2">
    <source>
        <dbReference type="EMBL" id="TDC54194.1"/>
    </source>
</evidence>
<dbReference type="RefSeq" id="WP_131979135.1">
    <property type="nucleotide sequence ID" value="NZ_SMKL01000005.1"/>
</dbReference>
<feature type="domain" description="Bacterial bifunctional deaminase-reductase C-terminal" evidence="1">
    <location>
        <begin position="3"/>
        <end position="183"/>
    </location>
</feature>
<organism evidence="2 3">
    <name type="scientific">Jiangella ureilytica</name>
    <dbReference type="NCBI Taxonomy" id="2530374"/>
    <lineage>
        <taxon>Bacteria</taxon>
        <taxon>Bacillati</taxon>
        <taxon>Actinomycetota</taxon>
        <taxon>Actinomycetes</taxon>
        <taxon>Jiangellales</taxon>
        <taxon>Jiangellaceae</taxon>
        <taxon>Jiangella</taxon>
    </lineage>
</organism>
<dbReference type="GO" id="GO:0009231">
    <property type="term" value="P:riboflavin biosynthetic process"/>
    <property type="evidence" value="ECO:0007669"/>
    <property type="project" value="InterPro"/>
</dbReference>
<dbReference type="OrthoDB" id="2313602at2"/>
<reference evidence="2 3" key="1">
    <citation type="submission" date="2019-02" db="EMBL/GenBank/DDBJ databases">
        <title>Draft genome sequences of novel Actinobacteria.</title>
        <authorList>
            <person name="Sahin N."/>
            <person name="Ay H."/>
            <person name="Saygin H."/>
        </authorList>
    </citation>
    <scope>NUCLEOTIDE SEQUENCE [LARGE SCALE GENOMIC DNA]</scope>
    <source>
        <strain evidence="2 3">KC603</strain>
    </source>
</reference>
<accession>A0A4R4RWU5</accession>
<proteinExistence type="predicted"/>
<dbReference type="Pfam" id="PF01872">
    <property type="entry name" value="RibD_C"/>
    <property type="match status" value="1"/>
</dbReference>
<dbReference type="EMBL" id="SMKL01000005">
    <property type="protein sequence ID" value="TDC54194.1"/>
    <property type="molecule type" value="Genomic_DNA"/>
</dbReference>
<gene>
    <name evidence="2" type="ORF">E1212_03445</name>
</gene>
<dbReference type="PANTHER" id="PTHR38011">
    <property type="entry name" value="DIHYDROFOLATE REDUCTASE FAMILY PROTEIN (AFU_ORTHOLOGUE AFUA_8G06820)"/>
    <property type="match status" value="1"/>
</dbReference>
<dbReference type="GO" id="GO:0008703">
    <property type="term" value="F:5-amino-6-(5-phosphoribosylamino)uracil reductase activity"/>
    <property type="evidence" value="ECO:0007669"/>
    <property type="project" value="InterPro"/>
</dbReference>
<dbReference type="InterPro" id="IPR002734">
    <property type="entry name" value="RibDG_C"/>
</dbReference>
<protein>
    <submittedName>
        <fullName evidence="2">Dihydrofolate reductase</fullName>
    </submittedName>
</protein>
<dbReference type="Gene3D" id="3.40.430.10">
    <property type="entry name" value="Dihydrofolate Reductase, subunit A"/>
    <property type="match status" value="1"/>
</dbReference>
<evidence type="ECO:0000259" key="1">
    <source>
        <dbReference type="Pfam" id="PF01872"/>
    </source>
</evidence>
<comment type="caution">
    <text evidence="2">The sequence shown here is derived from an EMBL/GenBank/DDBJ whole genome shotgun (WGS) entry which is preliminary data.</text>
</comment>